<dbReference type="AlphaFoldDB" id="A0A850RBZ8"/>
<dbReference type="NCBIfam" id="TIGR02167">
    <property type="entry name" value="Liste_lipo_26"/>
    <property type="match status" value="2"/>
</dbReference>
<reference evidence="1 2" key="1">
    <citation type="submission" date="2020-06" db="EMBL/GenBank/DDBJ databases">
        <authorList>
            <person name="Kang J."/>
        </authorList>
    </citation>
    <scope>NUCLEOTIDE SEQUENCE [LARGE SCALE GENOMIC DNA]</scope>
    <source>
        <strain evidence="1 2">DCY120</strain>
    </source>
</reference>
<dbReference type="InterPro" id="IPR011889">
    <property type="entry name" value="Liste_lipo_26"/>
</dbReference>
<accession>A0A850RBZ8</accession>
<dbReference type="Pfam" id="PF03382">
    <property type="entry name" value="DUF285"/>
    <property type="match status" value="1"/>
</dbReference>
<sequence>MKLNNWDVSHVTDMSRMFEGCFGLTTLSLANWDSSQVTDMSYMFENCECILNFDVSKFDTSQVTHISSIFYECTIYILDLRTWDTSKVQIDFRMLSSVNLCRIVLGPKFQFVDADRSVLPNSPNDGYGFPIMNGFSQISRSYNWQEIKNDSDISDKNNLISSPLTASELIDRYFYNQNHGGVHTYVWEPYYRGLRLAAAPQQFQFQSWNIYKAGKVPPQTPLSFTIADTRLDADRVAKPVITLQTQADPWRKKMIIN</sequence>
<dbReference type="Proteomes" id="UP000563523">
    <property type="component" value="Unassembled WGS sequence"/>
</dbReference>
<dbReference type="EMBL" id="JABZEC010000003">
    <property type="protein sequence ID" value="NVY96318.1"/>
    <property type="molecule type" value="Genomic_DNA"/>
</dbReference>
<proteinExistence type="predicted"/>
<dbReference type="InterPro" id="IPR032675">
    <property type="entry name" value="LRR_dom_sf"/>
</dbReference>
<comment type="caution">
    <text evidence="1">The sequence shown here is derived from an EMBL/GenBank/DDBJ whole genome shotgun (WGS) entry which is preliminary data.</text>
</comment>
<gene>
    <name evidence="1" type="ORF">HU830_03915</name>
</gene>
<name>A0A850RBZ8_9LACO</name>
<protein>
    <submittedName>
        <fullName evidence="1">BspA family leucine-rich repeat surface protein</fullName>
    </submittedName>
</protein>
<evidence type="ECO:0000313" key="2">
    <source>
        <dbReference type="Proteomes" id="UP000563523"/>
    </source>
</evidence>
<organism evidence="1 2">
    <name type="scientific">Bombilactobacillus apium</name>
    <dbReference type="NCBI Taxonomy" id="2675299"/>
    <lineage>
        <taxon>Bacteria</taxon>
        <taxon>Bacillati</taxon>
        <taxon>Bacillota</taxon>
        <taxon>Bacilli</taxon>
        <taxon>Lactobacillales</taxon>
        <taxon>Lactobacillaceae</taxon>
        <taxon>Bombilactobacillus</taxon>
    </lineage>
</organism>
<evidence type="ECO:0000313" key="1">
    <source>
        <dbReference type="EMBL" id="NVY96318.1"/>
    </source>
</evidence>
<dbReference type="Gene3D" id="3.80.10.10">
    <property type="entry name" value="Ribonuclease Inhibitor"/>
    <property type="match status" value="1"/>
</dbReference>
<dbReference type="InterPro" id="IPR005046">
    <property type="entry name" value="DUF285"/>
</dbReference>
<keyword evidence="2" id="KW-1185">Reference proteome</keyword>